<dbReference type="PRINTS" id="PR00455">
    <property type="entry name" value="HTHTETR"/>
</dbReference>
<protein>
    <submittedName>
        <fullName evidence="6">TetR/AcrR family transcriptional regulator</fullName>
    </submittedName>
</protein>
<feature type="domain" description="HTH tetR-type" evidence="5">
    <location>
        <begin position="21"/>
        <end position="81"/>
    </location>
</feature>
<name>A0ABS8CIZ7_9RHOB</name>
<dbReference type="PROSITE" id="PS50977">
    <property type="entry name" value="HTH_TETR_2"/>
    <property type="match status" value="1"/>
</dbReference>
<dbReference type="Gene3D" id="1.10.357.10">
    <property type="entry name" value="Tetracycline Repressor, domain 2"/>
    <property type="match status" value="1"/>
</dbReference>
<organism evidence="6 7">
    <name type="scientific">Pseudogemmobacter faecipullorum</name>
    <dbReference type="NCBI Taxonomy" id="2755041"/>
    <lineage>
        <taxon>Bacteria</taxon>
        <taxon>Pseudomonadati</taxon>
        <taxon>Pseudomonadota</taxon>
        <taxon>Alphaproteobacteria</taxon>
        <taxon>Rhodobacterales</taxon>
        <taxon>Paracoccaceae</taxon>
        <taxon>Pseudogemmobacter</taxon>
    </lineage>
</organism>
<accession>A0ABS8CIZ7</accession>
<dbReference type="Proteomes" id="UP001198571">
    <property type="component" value="Unassembled WGS sequence"/>
</dbReference>
<sequence length="226" mass="24215">MPQSQSLPPSHASAEPGHANAARSAEILGLIRSAFAQKGFDGTSMSDLAREAGISAGNFYRYFPSKLAIIDALVAQDIEEIRSRFEQTIAAPDPLAALRASIAGYIHEICDDDCRLMAEIAATALRQSEVANTCARVEETATGLMVEVFGLATGLGPEDCHARFHPHARAIALIVRGYLQRSDLTPDPALQALLLRSINILLDDIACLSPVPLRIDPCVPLSCPSR</sequence>
<evidence type="ECO:0000313" key="7">
    <source>
        <dbReference type="Proteomes" id="UP001198571"/>
    </source>
</evidence>
<comment type="caution">
    <text evidence="6">The sequence shown here is derived from an EMBL/GenBank/DDBJ whole genome shotgun (WGS) entry which is preliminary data.</text>
</comment>
<dbReference type="EMBL" id="JACDXX010000003">
    <property type="protein sequence ID" value="MCB5409331.1"/>
    <property type="molecule type" value="Genomic_DNA"/>
</dbReference>
<evidence type="ECO:0000256" key="4">
    <source>
        <dbReference type="PROSITE-ProRule" id="PRU00335"/>
    </source>
</evidence>
<dbReference type="PANTHER" id="PTHR47506:SF7">
    <property type="entry name" value="TRANSCRIPTIONAL REGULATORY PROTEIN"/>
    <property type="match status" value="1"/>
</dbReference>
<keyword evidence="3" id="KW-0804">Transcription</keyword>
<dbReference type="SUPFAM" id="SSF46689">
    <property type="entry name" value="Homeodomain-like"/>
    <property type="match status" value="1"/>
</dbReference>
<evidence type="ECO:0000256" key="3">
    <source>
        <dbReference type="ARBA" id="ARBA00023163"/>
    </source>
</evidence>
<dbReference type="PANTHER" id="PTHR47506">
    <property type="entry name" value="TRANSCRIPTIONAL REGULATORY PROTEIN"/>
    <property type="match status" value="1"/>
</dbReference>
<gene>
    <name evidence="6" type="ORF">H0485_04815</name>
</gene>
<keyword evidence="2 4" id="KW-0238">DNA-binding</keyword>
<dbReference type="InterPro" id="IPR023772">
    <property type="entry name" value="DNA-bd_HTH_TetR-type_CS"/>
</dbReference>
<keyword evidence="1" id="KW-0805">Transcription regulation</keyword>
<evidence type="ECO:0000313" key="6">
    <source>
        <dbReference type="EMBL" id="MCB5409331.1"/>
    </source>
</evidence>
<dbReference type="InterPro" id="IPR009057">
    <property type="entry name" value="Homeodomain-like_sf"/>
</dbReference>
<proteinExistence type="predicted"/>
<keyword evidence="7" id="KW-1185">Reference proteome</keyword>
<dbReference type="RefSeq" id="WP_226934223.1">
    <property type="nucleotide sequence ID" value="NZ_JACDXX010000003.1"/>
</dbReference>
<dbReference type="InterPro" id="IPR001647">
    <property type="entry name" value="HTH_TetR"/>
</dbReference>
<evidence type="ECO:0000256" key="2">
    <source>
        <dbReference type="ARBA" id="ARBA00023125"/>
    </source>
</evidence>
<evidence type="ECO:0000256" key="1">
    <source>
        <dbReference type="ARBA" id="ARBA00023015"/>
    </source>
</evidence>
<dbReference type="PROSITE" id="PS01081">
    <property type="entry name" value="HTH_TETR_1"/>
    <property type="match status" value="1"/>
</dbReference>
<feature type="DNA-binding region" description="H-T-H motif" evidence="4">
    <location>
        <begin position="44"/>
        <end position="63"/>
    </location>
</feature>
<evidence type="ECO:0000259" key="5">
    <source>
        <dbReference type="PROSITE" id="PS50977"/>
    </source>
</evidence>
<dbReference type="Pfam" id="PF00440">
    <property type="entry name" value="TetR_N"/>
    <property type="match status" value="1"/>
</dbReference>
<reference evidence="6 7" key="1">
    <citation type="submission" date="2020-07" db="EMBL/GenBank/DDBJ databases">
        <title>Pseudogemmobacter sp. nov., isolated from poultry manure in Taiwan.</title>
        <authorList>
            <person name="Lin S.-Y."/>
            <person name="Tang Y.-S."/>
            <person name="Young C.-C."/>
        </authorList>
    </citation>
    <scope>NUCLEOTIDE SEQUENCE [LARGE SCALE GENOMIC DNA]</scope>
    <source>
        <strain evidence="6 7">CC-YST710</strain>
    </source>
</reference>